<keyword evidence="4" id="KW-1003">Cell membrane</keyword>
<dbReference type="EMBL" id="RIAR02000001">
    <property type="protein sequence ID" value="NSL86747.1"/>
    <property type="molecule type" value="Genomic_DNA"/>
</dbReference>
<dbReference type="GO" id="GO:0015293">
    <property type="term" value="F:symporter activity"/>
    <property type="evidence" value="ECO:0007669"/>
    <property type="project" value="TreeGrafter"/>
</dbReference>
<evidence type="ECO:0000256" key="10">
    <source>
        <dbReference type="ARBA" id="ARBA00023201"/>
    </source>
</evidence>
<comment type="similarity">
    <text evidence="2 11">Belongs to the sodium:solute symporter (SSF) (TC 2.A.21) family.</text>
</comment>
<name>A0A3S1D0U5_9BACT</name>
<evidence type="ECO:0000256" key="11">
    <source>
        <dbReference type="RuleBase" id="RU362091"/>
    </source>
</evidence>
<dbReference type="RefSeq" id="WP_127041305.1">
    <property type="nucleotide sequence ID" value="NZ_JAABOK010000001.1"/>
</dbReference>
<comment type="caution">
    <text evidence="12">The sequence shown here is derived from an EMBL/GenBank/DDBJ whole genome shotgun (WGS) entry which is preliminary data.</text>
</comment>
<dbReference type="OrthoDB" id="891563at2"/>
<keyword evidence="13" id="KW-1185">Reference proteome</keyword>
<keyword evidence="7" id="KW-0915">Sodium</keyword>
<dbReference type="Gene3D" id="1.20.1730.10">
    <property type="entry name" value="Sodium/glucose cotransporter"/>
    <property type="match status" value="1"/>
</dbReference>
<protein>
    <submittedName>
        <fullName evidence="12">Sodium:solute symporter</fullName>
    </submittedName>
</protein>
<reference evidence="12" key="1">
    <citation type="submission" date="2020-05" db="EMBL/GenBank/DDBJ databases">
        <title>Chitinophaga laudate sp. nov., isolated from a tropical peat swamp.</title>
        <authorList>
            <person name="Goh C.B.S."/>
            <person name="Lee M.S."/>
            <person name="Parimannan S."/>
            <person name="Pasbakhsh P."/>
            <person name="Yule C.M."/>
            <person name="Rajandas H."/>
            <person name="Loke S."/>
            <person name="Croft L."/>
            <person name="Tan J.B.L."/>
        </authorList>
    </citation>
    <scope>NUCLEOTIDE SEQUENCE</scope>
    <source>
        <strain evidence="12">Mgbs1</strain>
    </source>
</reference>
<keyword evidence="10" id="KW-0739">Sodium transport</keyword>
<evidence type="ECO:0000256" key="7">
    <source>
        <dbReference type="ARBA" id="ARBA00023053"/>
    </source>
</evidence>
<evidence type="ECO:0000256" key="8">
    <source>
        <dbReference type="ARBA" id="ARBA00023065"/>
    </source>
</evidence>
<keyword evidence="5" id="KW-0812">Transmembrane</keyword>
<gene>
    <name evidence="12" type="ORF">ECE50_007895</name>
</gene>
<evidence type="ECO:0000256" key="4">
    <source>
        <dbReference type="ARBA" id="ARBA00022475"/>
    </source>
</evidence>
<dbReference type="PANTHER" id="PTHR42985:SF47">
    <property type="entry name" value="INTEGRAL MEMBRANE TRANSPORT PROTEIN"/>
    <property type="match status" value="1"/>
</dbReference>
<evidence type="ECO:0000256" key="2">
    <source>
        <dbReference type="ARBA" id="ARBA00006434"/>
    </source>
</evidence>
<evidence type="ECO:0000313" key="13">
    <source>
        <dbReference type="Proteomes" id="UP000281028"/>
    </source>
</evidence>
<dbReference type="GO" id="GO:0005886">
    <property type="term" value="C:plasma membrane"/>
    <property type="evidence" value="ECO:0007669"/>
    <property type="project" value="UniProtKB-SubCell"/>
</dbReference>
<dbReference type="PANTHER" id="PTHR42985">
    <property type="entry name" value="SODIUM-COUPLED MONOCARBOXYLATE TRANSPORTER"/>
    <property type="match status" value="1"/>
</dbReference>
<keyword evidence="8" id="KW-0406">Ion transport</keyword>
<comment type="subcellular location">
    <subcellularLocation>
        <location evidence="1">Cell membrane</location>
        <topology evidence="1">Multi-pass membrane protein</topology>
    </subcellularLocation>
</comment>
<dbReference type="GO" id="GO:0006814">
    <property type="term" value="P:sodium ion transport"/>
    <property type="evidence" value="ECO:0007669"/>
    <property type="project" value="UniProtKB-KW"/>
</dbReference>
<dbReference type="InterPro" id="IPR051163">
    <property type="entry name" value="Sodium:Solute_Symporter_SSF"/>
</dbReference>
<evidence type="ECO:0000256" key="3">
    <source>
        <dbReference type="ARBA" id="ARBA00022448"/>
    </source>
</evidence>
<keyword evidence="9" id="KW-0472">Membrane</keyword>
<dbReference type="Proteomes" id="UP000281028">
    <property type="component" value="Unassembled WGS sequence"/>
</dbReference>
<evidence type="ECO:0000313" key="12">
    <source>
        <dbReference type="EMBL" id="NSL86747.1"/>
    </source>
</evidence>
<dbReference type="AlphaFoldDB" id="A0A3S1D0U5"/>
<dbReference type="InterPro" id="IPR038377">
    <property type="entry name" value="Na/Glc_symporter_sf"/>
</dbReference>
<evidence type="ECO:0000256" key="6">
    <source>
        <dbReference type="ARBA" id="ARBA00022989"/>
    </source>
</evidence>
<accession>A0A3S1D0U5</accession>
<dbReference type="CDD" id="cd10326">
    <property type="entry name" value="SLC5sbd_NIS-like"/>
    <property type="match status" value="1"/>
</dbReference>
<dbReference type="PROSITE" id="PS50283">
    <property type="entry name" value="NA_SOLUT_SYMP_3"/>
    <property type="match status" value="1"/>
</dbReference>
<proteinExistence type="inferred from homology"/>
<organism evidence="12 13">
    <name type="scientific">Chitinophaga solisilvae</name>
    <dbReference type="NCBI Taxonomy" id="1233460"/>
    <lineage>
        <taxon>Bacteria</taxon>
        <taxon>Pseudomonadati</taxon>
        <taxon>Bacteroidota</taxon>
        <taxon>Chitinophagia</taxon>
        <taxon>Chitinophagales</taxon>
        <taxon>Chitinophagaceae</taxon>
        <taxon>Chitinophaga</taxon>
    </lineage>
</organism>
<keyword evidence="6" id="KW-1133">Transmembrane helix</keyword>
<sequence length="480" mass="53706">MSPGLLFSFVIAYFVILLIVAWYTGRNSNNDSFFIGNRNSNWMLVAFGMIGTSLSGVTFVSVPGAVGKDAFTYFQITLGYFIGYITIAYILIPLYYRLQLTSIYNYLSTRFGPRSYKTGASFFILSRTLGATARLYLVVRILQDAILSSFGVPFWVTTLIILFMILVYTYEGGVKTIVYTDTLQTTCMLAGLIICVFYILHTMNLSFGESIAAMESRGLTKIFVFDPNSKLFFVKQILAGAFITITMTGLDQEMMQKNISVKTLKDSKKNMVSLAFIMLMVIGLFLFLGGLLHLYGAQQQVTAEGDNLFPALALHHMPPVISVIFIIALISALFPSADGAMTALTSSFCIDILDMQRRNDWSEAQKKKYRQRIHLLMAFVFLLFVLLFHWINNQSMIGVILKVATYTYGPLLGLFAFGIFTKRTVNDRLVPLICIAAPLLCYIVDKNQSAIFGQFQIGLELLIINGLFTYIGLLGISRSK</sequence>
<keyword evidence="3" id="KW-0813">Transport</keyword>
<evidence type="ECO:0000256" key="1">
    <source>
        <dbReference type="ARBA" id="ARBA00004651"/>
    </source>
</evidence>
<evidence type="ECO:0000256" key="9">
    <source>
        <dbReference type="ARBA" id="ARBA00023136"/>
    </source>
</evidence>
<dbReference type="InterPro" id="IPR001734">
    <property type="entry name" value="Na/solute_symporter"/>
</dbReference>
<dbReference type="Pfam" id="PF00474">
    <property type="entry name" value="SSF"/>
    <property type="match status" value="1"/>
</dbReference>
<evidence type="ECO:0000256" key="5">
    <source>
        <dbReference type="ARBA" id="ARBA00022692"/>
    </source>
</evidence>